<dbReference type="AlphaFoldDB" id="A0AAX1NAK8"/>
<dbReference type="EMBL" id="CP076133">
    <property type="protein sequence ID" value="QWG04561.1"/>
    <property type="molecule type" value="Genomic_DNA"/>
</dbReference>
<sequence length="59" mass="6481">MVLQVLAYLTHCQKHSLNFLPVTGIATALCISTEEPQIRSDAGIAKYAPQSFDSIQECE</sequence>
<accession>A0AAX1NAK8</accession>
<protein>
    <submittedName>
        <fullName evidence="1">Uncharacterized protein</fullName>
    </submittedName>
</protein>
<evidence type="ECO:0000313" key="2">
    <source>
        <dbReference type="Proteomes" id="UP000678679"/>
    </source>
</evidence>
<organism evidence="1 2">
    <name type="scientific">Flammeovirga yaeyamensis</name>
    <dbReference type="NCBI Taxonomy" id="367791"/>
    <lineage>
        <taxon>Bacteria</taxon>
        <taxon>Pseudomonadati</taxon>
        <taxon>Bacteroidota</taxon>
        <taxon>Cytophagia</taxon>
        <taxon>Cytophagales</taxon>
        <taxon>Flammeovirgaceae</taxon>
        <taxon>Flammeovirga</taxon>
    </lineage>
</organism>
<dbReference type="KEGG" id="fya:KMW28_27065"/>
<reference evidence="1 2" key="1">
    <citation type="submission" date="2021-05" db="EMBL/GenBank/DDBJ databases">
        <title>Comparative genomic studies on the polysaccharide-degrading batcterial strains of the Flammeovirga genus.</title>
        <authorList>
            <person name="Zewei F."/>
            <person name="Zheng Z."/>
            <person name="Yu L."/>
            <person name="Ruyue G."/>
            <person name="Yanhong M."/>
            <person name="Yuanyuan C."/>
            <person name="Jingyan G."/>
            <person name="Wenjun H."/>
        </authorList>
    </citation>
    <scope>NUCLEOTIDE SEQUENCE [LARGE SCALE GENOMIC DNA]</scope>
    <source>
        <strain evidence="1 2">NBRC:100898</strain>
    </source>
</reference>
<keyword evidence="2" id="KW-1185">Reference proteome</keyword>
<dbReference type="Proteomes" id="UP000678679">
    <property type="component" value="Chromosome 2"/>
</dbReference>
<name>A0AAX1NAK8_9BACT</name>
<proteinExistence type="predicted"/>
<evidence type="ECO:0000313" key="1">
    <source>
        <dbReference type="EMBL" id="QWG04561.1"/>
    </source>
</evidence>
<gene>
    <name evidence="1" type="ORF">KMW28_27065</name>
</gene>
<dbReference type="RefSeq" id="WP_169665453.1">
    <property type="nucleotide sequence ID" value="NZ_CP076133.1"/>
</dbReference>